<accession>A0ACB9ZS23</accession>
<evidence type="ECO:0000313" key="2">
    <source>
        <dbReference type="Proteomes" id="UP001060085"/>
    </source>
</evidence>
<dbReference type="Proteomes" id="UP001060085">
    <property type="component" value="Linkage Group LG08"/>
</dbReference>
<protein>
    <submittedName>
        <fullName evidence="1">Uncharacterized protein</fullName>
    </submittedName>
</protein>
<name>A0ACB9ZS23_CATRO</name>
<dbReference type="EMBL" id="CM044708">
    <property type="protein sequence ID" value="KAI5650233.1"/>
    <property type="molecule type" value="Genomic_DNA"/>
</dbReference>
<keyword evidence="2" id="KW-1185">Reference proteome</keyword>
<reference evidence="2" key="1">
    <citation type="journal article" date="2023" name="Nat. Plants">
        <title>Single-cell RNA sequencing provides a high-resolution roadmap for understanding the multicellular compartmentation of specialized metabolism.</title>
        <authorList>
            <person name="Sun S."/>
            <person name="Shen X."/>
            <person name="Li Y."/>
            <person name="Li Y."/>
            <person name="Wang S."/>
            <person name="Li R."/>
            <person name="Zhang H."/>
            <person name="Shen G."/>
            <person name="Guo B."/>
            <person name="Wei J."/>
            <person name="Xu J."/>
            <person name="St-Pierre B."/>
            <person name="Chen S."/>
            <person name="Sun C."/>
        </authorList>
    </citation>
    <scope>NUCLEOTIDE SEQUENCE [LARGE SCALE GENOMIC DNA]</scope>
</reference>
<gene>
    <name evidence="1" type="ORF">M9H77_36238</name>
</gene>
<sequence>MGKELGPILDDLSMSLSLKPSSLCYEVSLEELKSLLDSYYFQVSLIGDMCIISFEGNLFLLGPSMTNFYSSHFSLEDLLMSNSVVLDPSCYGFGNLDDTSLVELNIFGFVFEFDQNSLEHVCTITSTRGRRHTMEFEGQDETIGGKLILCFGDLTMILDIDHMLKFSSSCAFLEKQLMEVMWLLNFRKKMNGSSKVFKAHLCDLVKTTFENGVFELNLKNLVEKRLVYSSTFVDFLFKDEALHEIIVQNTKSCVKIENQSLGATLLYSLTFKEFLDELIFERELKVLQVLMLNKECSLLNNILKLFWMNPFKGGADGMTWNA</sequence>
<evidence type="ECO:0000313" key="1">
    <source>
        <dbReference type="EMBL" id="KAI5650233.1"/>
    </source>
</evidence>
<organism evidence="1 2">
    <name type="scientific">Catharanthus roseus</name>
    <name type="common">Madagascar periwinkle</name>
    <name type="synonym">Vinca rosea</name>
    <dbReference type="NCBI Taxonomy" id="4058"/>
    <lineage>
        <taxon>Eukaryota</taxon>
        <taxon>Viridiplantae</taxon>
        <taxon>Streptophyta</taxon>
        <taxon>Embryophyta</taxon>
        <taxon>Tracheophyta</taxon>
        <taxon>Spermatophyta</taxon>
        <taxon>Magnoliopsida</taxon>
        <taxon>eudicotyledons</taxon>
        <taxon>Gunneridae</taxon>
        <taxon>Pentapetalae</taxon>
        <taxon>asterids</taxon>
        <taxon>lamiids</taxon>
        <taxon>Gentianales</taxon>
        <taxon>Apocynaceae</taxon>
        <taxon>Rauvolfioideae</taxon>
        <taxon>Vinceae</taxon>
        <taxon>Catharanthinae</taxon>
        <taxon>Catharanthus</taxon>
    </lineage>
</organism>
<proteinExistence type="predicted"/>
<comment type="caution">
    <text evidence="1">The sequence shown here is derived from an EMBL/GenBank/DDBJ whole genome shotgun (WGS) entry which is preliminary data.</text>
</comment>